<dbReference type="Proteomes" id="UP001296776">
    <property type="component" value="Unassembled WGS sequence"/>
</dbReference>
<dbReference type="RefSeq" id="WP_200345054.1">
    <property type="nucleotide sequence ID" value="NZ_NRSJ01000005.1"/>
</dbReference>
<dbReference type="SUPFAM" id="SSF46785">
    <property type="entry name" value="Winged helix' DNA-binding domain"/>
    <property type="match status" value="1"/>
</dbReference>
<dbReference type="InterPro" id="IPR036390">
    <property type="entry name" value="WH_DNA-bd_sf"/>
</dbReference>
<dbReference type="Gene3D" id="1.10.10.10">
    <property type="entry name" value="Winged helix-like DNA-binding domain superfamily/Winged helix DNA-binding domain"/>
    <property type="match status" value="1"/>
</dbReference>
<accession>A0AAJ0U248</accession>
<evidence type="ECO:0000313" key="2">
    <source>
        <dbReference type="Proteomes" id="UP001296776"/>
    </source>
</evidence>
<dbReference type="AlphaFoldDB" id="A0AAJ0U248"/>
<gene>
    <name evidence="1" type="ORF">CKO40_04850</name>
</gene>
<reference evidence="1" key="1">
    <citation type="submission" date="2017-08" db="EMBL/GenBank/DDBJ databases">
        <authorList>
            <person name="Imhoff J.F."/>
            <person name="Rahn T."/>
            <person name="Kuenzel S."/>
            <person name="Neulinger S.C."/>
        </authorList>
    </citation>
    <scope>NUCLEOTIDE SEQUENCE</scope>
    <source>
        <strain evidence="1">DSM 11080</strain>
    </source>
</reference>
<dbReference type="Pfam" id="PF25212">
    <property type="entry name" value="HVO_A0114"/>
    <property type="match status" value="1"/>
</dbReference>
<keyword evidence="2" id="KW-1185">Reference proteome</keyword>
<name>A0AAJ0U248_9GAMM</name>
<protein>
    <submittedName>
        <fullName evidence="1">Uncharacterized protein</fullName>
    </submittedName>
</protein>
<reference evidence="1" key="2">
    <citation type="journal article" date="2020" name="Microorganisms">
        <title>Osmotic Adaptation and Compatible Solute Biosynthesis of Phototrophic Bacteria as Revealed from Genome Analyses.</title>
        <authorList>
            <person name="Imhoff J.F."/>
            <person name="Rahn T."/>
            <person name="Kunzel S."/>
            <person name="Keller A."/>
            <person name="Neulinger S.C."/>
        </authorList>
    </citation>
    <scope>NUCLEOTIDE SEQUENCE</scope>
    <source>
        <strain evidence="1">DSM 11080</strain>
    </source>
</reference>
<organism evidence="1 2">
    <name type="scientific">Halochromatium glycolicum</name>
    <dbReference type="NCBI Taxonomy" id="85075"/>
    <lineage>
        <taxon>Bacteria</taxon>
        <taxon>Pseudomonadati</taxon>
        <taxon>Pseudomonadota</taxon>
        <taxon>Gammaproteobacteria</taxon>
        <taxon>Chromatiales</taxon>
        <taxon>Chromatiaceae</taxon>
        <taxon>Halochromatium</taxon>
    </lineage>
</organism>
<sequence length="123" mass="13547">MAKAIVGISDWSQTKSDLQALARAIDAGDALPEADYRLNFASPEQLFAELTPERLRLLDTLKATGPLSIQALAKRLGQGYDSVREDLDKLLEHDLIEQDAEGRVFVPWDAIRLDLTLDGSRAA</sequence>
<dbReference type="InterPro" id="IPR036388">
    <property type="entry name" value="WH-like_DNA-bd_sf"/>
</dbReference>
<proteinExistence type="predicted"/>
<evidence type="ECO:0000313" key="1">
    <source>
        <dbReference type="EMBL" id="MBK1703890.1"/>
    </source>
</evidence>
<comment type="caution">
    <text evidence="1">The sequence shown here is derived from an EMBL/GenBank/DDBJ whole genome shotgun (WGS) entry which is preliminary data.</text>
</comment>
<dbReference type="EMBL" id="NRSJ01000005">
    <property type="protein sequence ID" value="MBK1703890.1"/>
    <property type="molecule type" value="Genomic_DNA"/>
</dbReference>